<dbReference type="AlphaFoldDB" id="A0A126T912"/>
<proteinExistence type="predicted"/>
<reference evidence="1 2" key="1">
    <citation type="journal article" date="2015" name="Environ. Microbiol.">
        <title>Methane oxidation coupled to nitrate reduction under hypoxia by the Gammaproteobacterium Methylomonas denitrificans, sp. nov. type strain FJG1.</title>
        <authorList>
            <person name="Kits K.D."/>
            <person name="Klotz M.G."/>
            <person name="Stein L.Y."/>
        </authorList>
    </citation>
    <scope>NUCLEOTIDE SEQUENCE [LARGE SCALE GENOMIC DNA]</scope>
    <source>
        <strain evidence="1 2">FJG1</strain>
    </source>
</reference>
<dbReference type="EMBL" id="CP014476">
    <property type="protein sequence ID" value="AMK78575.1"/>
    <property type="molecule type" value="Genomic_DNA"/>
</dbReference>
<keyword evidence="2" id="KW-1185">Reference proteome</keyword>
<dbReference type="Proteomes" id="UP000030512">
    <property type="component" value="Chromosome"/>
</dbReference>
<accession>A0A126T912</accession>
<protein>
    <submittedName>
        <fullName evidence="1">Uncharacterized protein</fullName>
    </submittedName>
</protein>
<name>A0A126T912_9GAMM</name>
<gene>
    <name evidence="1" type="ORF">JT25_019110</name>
</gene>
<organism evidence="1 2">
    <name type="scientific">Methylomonas denitrificans</name>
    <dbReference type="NCBI Taxonomy" id="1538553"/>
    <lineage>
        <taxon>Bacteria</taxon>
        <taxon>Pseudomonadati</taxon>
        <taxon>Pseudomonadota</taxon>
        <taxon>Gammaproteobacteria</taxon>
        <taxon>Methylococcales</taxon>
        <taxon>Methylococcaceae</taxon>
        <taxon>Methylomonas</taxon>
    </lineage>
</organism>
<evidence type="ECO:0000313" key="2">
    <source>
        <dbReference type="Proteomes" id="UP000030512"/>
    </source>
</evidence>
<evidence type="ECO:0000313" key="1">
    <source>
        <dbReference type="EMBL" id="AMK78575.1"/>
    </source>
</evidence>
<dbReference type="KEGG" id="mdn:JT25_019110"/>
<sequence>MWANTQSFNIVILTYIKALINPDLKLPVAAISAKMKIQCGNWTPACAGATIFKSWVNMCQLISLSLYFFGFRV</sequence>